<keyword evidence="7" id="KW-0677">Repeat</keyword>
<dbReference type="GO" id="GO:0019955">
    <property type="term" value="F:cytokine binding"/>
    <property type="evidence" value="ECO:0007669"/>
    <property type="project" value="TreeGrafter"/>
</dbReference>
<protein>
    <recommendedName>
        <fullName evidence="3 14">Prolactin receptor</fullName>
        <shortName evidence="14">PRL-R</shortName>
    </recommendedName>
</protein>
<dbReference type="SUPFAM" id="SSF49265">
    <property type="entry name" value="Fibronectin type III"/>
    <property type="match status" value="2"/>
</dbReference>
<comment type="domain">
    <text evidence="14">The box 1 motif is required for JAK interaction and/or activation.</text>
</comment>
<dbReference type="OMA" id="KQHCLSD"/>
<keyword evidence="10 14" id="KW-0472">Membrane</keyword>
<evidence type="ECO:0000256" key="9">
    <source>
        <dbReference type="ARBA" id="ARBA00022989"/>
    </source>
</evidence>
<evidence type="ECO:0000256" key="6">
    <source>
        <dbReference type="ARBA" id="ARBA00022729"/>
    </source>
</evidence>
<dbReference type="OrthoDB" id="8858139at2759"/>
<keyword evidence="12 14" id="KW-0675">Receptor</keyword>
<keyword evidence="17" id="KW-1185">Reference proteome</keyword>
<evidence type="ECO:0000313" key="17">
    <source>
        <dbReference type="Proteomes" id="UP000265040"/>
    </source>
</evidence>
<name>A0A3Q1J199_ANATE</name>
<dbReference type="PANTHER" id="PTHR23036:SF86">
    <property type="entry name" value="PROLACTIN RECEPTOR"/>
    <property type="match status" value="1"/>
</dbReference>
<comment type="domain">
    <text evidence="14">The WSXWS motif appears to be necessary for proper protein folding and thereby efficient intracellular transport and cell-surface receptor binding.</text>
</comment>
<dbReference type="AlphaFoldDB" id="A0A3Q1J199"/>
<dbReference type="Pfam" id="PF09067">
    <property type="entry name" value="EpoR_lig-bind"/>
    <property type="match status" value="1"/>
</dbReference>
<dbReference type="STRING" id="64144.ENSATEP00000023823"/>
<dbReference type="InterPro" id="IPR050379">
    <property type="entry name" value="Type-I_Cytokine_Rcpt"/>
</dbReference>
<dbReference type="GO" id="GO:0046872">
    <property type="term" value="F:metal ion binding"/>
    <property type="evidence" value="ECO:0007669"/>
    <property type="project" value="UniProtKB-KW"/>
</dbReference>
<dbReference type="InterPro" id="IPR013783">
    <property type="entry name" value="Ig-like_fold"/>
</dbReference>
<evidence type="ECO:0000256" key="4">
    <source>
        <dbReference type="ARBA" id="ARBA00022692"/>
    </source>
</evidence>
<reference evidence="16" key="3">
    <citation type="submission" date="2025-09" db="UniProtKB">
        <authorList>
            <consortium name="Ensembl"/>
        </authorList>
    </citation>
    <scope>IDENTIFICATION</scope>
</reference>
<dbReference type="GO" id="GO:0043235">
    <property type="term" value="C:receptor complex"/>
    <property type="evidence" value="ECO:0007669"/>
    <property type="project" value="TreeGrafter"/>
</dbReference>
<keyword evidence="8 14" id="KW-0862">Zinc</keyword>
<reference evidence="16" key="2">
    <citation type="submission" date="2025-08" db="UniProtKB">
        <authorList>
            <consortium name="Ensembl"/>
        </authorList>
    </citation>
    <scope>IDENTIFICATION</scope>
</reference>
<dbReference type="Proteomes" id="UP000265040">
    <property type="component" value="Chromosome 12"/>
</dbReference>
<evidence type="ECO:0000256" key="12">
    <source>
        <dbReference type="ARBA" id="ARBA00023170"/>
    </source>
</evidence>
<evidence type="ECO:0000256" key="8">
    <source>
        <dbReference type="ARBA" id="ARBA00022833"/>
    </source>
</evidence>
<dbReference type="GO" id="GO:0004896">
    <property type="term" value="F:cytokine receptor activity"/>
    <property type="evidence" value="ECO:0007669"/>
    <property type="project" value="TreeGrafter"/>
</dbReference>
<evidence type="ECO:0000256" key="3">
    <source>
        <dbReference type="ARBA" id="ARBA00019818"/>
    </source>
</evidence>
<dbReference type="FunFam" id="2.60.40.10:FF:000358">
    <property type="entry name" value="Prolactin receptor"/>
    <property type="match status" value="1"/>
</dbReference>
<dbReference type="PANTHER" id="PTHR23036">
    <property type="entry name" value="CYTOKINE RECEPTOR"/>
    <property type="match status" value="1"/>
</dbReference>
<sequence length="699" mass="77972">MRLFHCHPGKTDTQVGRCALVGADSEVTTAKAPRDTLKNSCQLLPSLCGAMMKNIVERVLLLLLLSLTPHAKEIRHSPPGKPTLTNCRSPEKETFTCWWEPGSDGGLPTTYRLYYRKENSDTVYECPDYHTAGVNSCFFNKNDTTIWVNYNITVVATNALGRTSSDPVDIDVVYIVKPNPPEKVTVSVMGAKDWPFLRVSWEPPHKADTRSGWITLIYELRIKLEGEDDWEVHLAGQQKMFNLFSLQSGGTYIVQVRCKPDHGFWSEWSSSSYSKVPEYFHREKSVWILITVFSAFIILILTWLLHMNRHSLKHCILPPVPGPKIKGFDNQLLKNGKSVEIFSALVVSDFPPTTSSNYENLLVEYLEVYVPEEQELMLEERKHQHEGFLKSEGSTSDNDSGLGSCNSQTLLMCKSGEAKDDEKQIDGEGSRVGTEAQAHQMDWEEAALTYVHEDVVSPDISSGRVKTWPSVFSPVPQYSSGPLDQPNSLELVKQHCLSDSVFPPGSTSSYLSQPGHSTKDLESSYWEFCLSNKQPHLLHPQMQAPHQLQTHSDLNISSSGHNQAPACLPSPTLRPTEYVEVQRVNAEDMVLLQPVVSGRGHGDGCPQMCQGDDYSKVKGVDSDNILLLQTEVREEEVDKWSCEDQEMDGATDICYTSSSIATTQKPTGCIHMAVPVQNQTVLAASGYVDTATMFTMPTC</sequence>
<feature type="transmembrane region" description="Helical" evidence="14">
    <location>
        <begin position="286"/>
        <end position="305"/>
    </location>
</feature>
<gene>
    <name evidence="14" type="primary">PRLR</name>
</gene>
<evidence type="ECO:0000259" key="15">
    <source>
        <dbReference type="PROSITE" id="PS50853"/>
    </source>
</evidence>
<dbReference type="PROSITE" id="PS50853">
    <property type="entry name" value="FN3"/>
    <property type="match status" value="2"/>
</dbReference>
<reference evidence="16" key="1">
    <citation type="submission" date="2021-04" db="EMBL/GenBank/DDBJ databases">
        <authorList>
            <consortium name="Wellcome Sanger Institute Data Sharing"/>
        </authorList>
    </citation>
    <scope>NUCLEOTIDE SEQUENCE [LARGE SCALE GENOMIC DNA]</scope>
</reference>
<comment type="similarity">
    <text evidence="2 14">Belongs to the type I cytokine receptor family. Type 1 subfamily.</text>
</comment>
<evidence type="ECO:0000256" key="2">
    <source>
        <dbReference type="ARBA" id="ARBA00007885"/>
    </source>
</evidence>
<evidence type="ECO:0000256" key="7">
    <source>
        <dbReference type="ARBA" id="ARBA00022737"/>
    </source>
</evidence>
<organism evidence="16 17">
    <name type="scientific">Anabas testudineus</name>
    <name type="common">Climbing perch</name>
    <name type="synonym">Anthias testudineus</name>
    <dbReference type="NCBI Taxonomy" id="64144"/>
    <lineage>
        <taxon>Eukaryota</taxon>
        <taxon>Metazoa</taxon>
        <taxon>Chordata</taxon>
        <taxon>Craniata</taxon>
        <taxon>Vertebrata</taxon>
        <taxon>Euteleostomi</taxon>
        <taxon>Actinopterygii</taxon>
        <taxon>Neopterygii</taxon>
        <taxon>Teleostei</taxon>
        <taxon>Neoteleostei</taxon>
        <taxon>Acanthomorphata</taxon>
        <taxon>Anabantaria</taxon>
        <taxon>Anabantiformes</taxon>
        <taxon>Anabantoidei</taxon>
        <taxon>Anabantidae</taxon>
        <taxon>Anabas</taxon>
    </lineage>
</organism>
<dbReference type="Gene3D" id="2.60.40.10">
    <property type="entry name" value="Immunoglobulins"/>
    <property type="match status" value="2"/>
</dbReference>
<keyword evidence="6" id="KW-0732">Signal</keyword>
<feature type="domain" description="Fibronectin type-III" evidence="15">
    <location>
        <begin position="78"/>
        <end position="179"/>
    </location>
</feature>
<dbReference type="GO" id="GO:0009897">
    <property type="term" value="C:external side of plasma membrane"/>
    <property type="evidence" value="ECO:0007669"/>
    <property type="project" value="TreeGrafter"/>
</dbReference>
<dbReference type="InterPro" id="IPR003961">
    <property type="entry name" value="FN3_dom"/>
</dbReference>
<evidence type="ECO:0000256" key="11">
    <source>
        <dbReference type="ARBA" id="ARBA00023157"/>
    </source>
</evidence>
<evidence type="ECO:0000313" key="16">
    <source>
        <dbReference type="Ensembl" id="ENSATEP00000023823.1"/>
    </source>
</evidence>
<dbReference type="InterPro" id="IPR036116">
    <property type="entry name" value="FN3_sf"/>
</dbReference>
<dbReference type="InParanoid" id="A0A3Q1J199"/>
<evidence type="ECO:0000256" key="10">
    <source>
        <dbReference type="ARBA" id="ARBA00023136"/>
    </source>
</evidence>
<dbReference type="InterPro" id="IPR015152">
    <property type="entry name" value="Growth/epo_recpt_lig-bind"/>
</dbReference>
<keyword evidence="5 14" id="KW-0479">Metal-binding</keyword>
<keyword evidence="9 14" id="KW-1133">Transmembrane helix</keyword>
<dbReference type="SMART" id="SM00060">
    <property type="entry name" value="FN3"/>
    <property type="match status" value="2"/>
</dbReference>
<dbReference type="CDD" id="cd00063">
    <property type="entry name" value="FN3"/>
    <property type="match status" value="2"/>
</dbReference>
<proteinExistence type="inferred from homology"/>
<evidence type="ECO:0000256" key="14">
    <source>
        <dbReference type="RuleBase" id="RU365035"/>
    </source>
</evidence>
<dbReference type="GeneTree" id="ENSGT00940000154851"/>
<keyword evidence="4 14" id="KW-0812">Transmembrane</keyword>
<keyword evidence="11 14" id="KW-1015">Disulfide bond</keyword>
<accession>A0A3Q1J199</accession>
<feature type="domain" description="Fibronectin type-III" evidence="15">
    <location>
        <begin position="180"/>
        <end position="279"/>
    </location>
</feature>
<evidence type="ECO:0000256" key="13">
    <source>
        <dbReference type="ARBA" id="ARBA00023180"/>
    </source>
</evidence>
<comment type="function">
    <text evidence="14">This is a receptor for the anterior pituitary hormone prolactin.</text>
</comment>
<dbReference type="FunFam" id="2.60.40.10:FF:000287">
    <property type="entry name" value="Prolactin receptor"/>
    <property type="match status" value="1"/>
</dbReference>
<dbReference type="Ensembl" id="ENSATET00000024207.3">
    <property type="protein sequence ID" value="ENSATEP00000023823.1"/>
    <property type="gene ID" value="ENSATEG00000016539.3"/>
</dbReference>
<comment type="subcellular location">
    <subcellularLocation>
        <location evidence="1 14">Membrane</location>
        <topology evidence="1 14">Single-pass type I membrane protein</topology>
    </subcellularLocation>
</comment>
<keyword evidence="13" id="KW-0325">Glycoprotein</keyword>
<evidence type="ECO:0000256" key="1">
    <source>
        <dbReference type="ARBA" id="ARBA00004479"/>
    </source>
</evidence>
<evidence type="ECO:0000256" key="5">
    <source>
        <dbReference type="ARBA" id="ARBA00022723"/>
    </source>
</evidence>